<sequence length="442" mass="49586">MIKNYLTLALKVLRRKPFYTFVSLFGISFTLMILMLITSMGDAMFGANPPMTDVNKMVFLPQAERILQFYDTTYVVDSVRMDDGRMRYDSTANVREGGMNNSTGNLAFHFLDQTLRGLDRVASYTFYSNDGFVDAYLDGRKLTMSTCYTDADYWEVFDFDFLYGQPFTADAVAGADKVVVITEVVAREYFGEVTADVIGREIALGRERFTVAGIVARPYKDDDSINGDVFMPYTTIDNRKLQSDNISGPFNAVFKAEDKAHTAGIIDEIHFIAETYDMSGDEDYEILKLTAATATEKMAAEIMQEDDLRQAKLLLFIPLITLLTLFVALPLINLINLSVSRVYERRSEIAVRKAFGADSRSILYQFLFENMVLTVIGGLIGLALALLLIRYINANDLLGIVRLAFSARVFVYFLLLIAVFGLLSGLLPALRMSRTNVADALR</sequence>
<dbReference type="PANTHER" id="PTHR30572:SF18">
    <property type="entry name" value="ABC-TYPE MACROLIDE FAMILY EXPORT SYSTEM PERMEASE COMPONENT 2"/>
    <property type="match status" value="1"/>
</dbReference>
<feature type="domain" description="MacB-like periplasmic core" evidence="8">
    <location>
        <begin position="20"/>
        <end position="269"/>
    </location>
</feature>
<feature type="domain" description="ABC3 transporter permease C-terminal" evidence="7">
    <location>
        <begin position="321"/>
        <end position="436"/>
    </location>
</feature>
<evidence type="ECO:0000256" key="6">
    <source>
        <dbReference type="SAM" id="Phobius"/>
    </source>
</evidence>
<dbReference type="PANTHER" id="PTHR30572">
    <property type="entry name" value="MEMBRANE COMPONENT OF TRANSPORTER-RELATED"/>
    <property type="match status" value="1"/>
</dbReference>
<evidence type="ECO:0000256" key="2">
    <source>
        <dbReference type="ARBA" id="ARBA00022475"/>
    </source>
</evidence>
<feature type="transmembrane region" description="Helical" evidence="6">
    <location>
        <begin position="409"/>
        <end position="430"/>
    </location>
</feature>
<reference evidence="9" key="1">
    <citation type="submission" date="2021-12" db="EMBL/GenBank/DDBJ databases">
        <authorList>
            <person name="Rodrigo-Torres L."/>
            <person name="Arahal R. D."/>
            <person name="Lucena T."/>
        </authorList>
    </citation>
    <scope>NUCLEOTIDE SEQUENCE</scope>
    <source>
        <strain evidence="9">CECT 8419</strain>
    </source>
</reference>
<evidence type="ECO:0000259" key="7">
    <source>
        <dbReference type="Pfam" id="PF02687"/>
    </source>
</evidence>
<dbReference type="InterPro" id="IPR025857">
    <property type="entry name" value="MacB_PCD"/>
</dbReference>
<feature type="transmembrane region" description="Helical" evidence="6">
    <location>
        <begin position="313"/>
        <end position="335"/>
    </location>
</feature>
<proteinExistence type="predicted"/>
<evidence type="ECO:0000259" key="8">
    <source>
        <dbReference type="Pfam" id="PF12704"/>
    </source>
</evidence>
<organism evidence="9 10">
    <name type="scientific">Neolewinella maritima</name>
    <dbReference type="NCBI Taxonomy" id="1383882"/>
    <lineage>
        <taxon>Bacteria</taxon>
        <taxon>Pseudomonadati</taxon>
        <taxon>Bacteroidota</taxon>
        <taxon>Saprospiria</taxon>
        <taxon>Saprospirales</taxon>
        <taxon>Lewinellaceae</taxon>
        <taxon>Neolewinella</taxon>
    </lineage>
</organism>
<name>A0ABN8F2C8_9BACT</name>
<evidence type="ECO:0000256" key="3">
    <source>
        <dbReference type="ARBA" id="ARBA00022692"/>
    </source>
</evidence>
<evidence type="ECO:0000313" key="10">
    <source>
        <dbReference type="Proteomes" id="UP000837803"/>
    </source>
</evidence>
<comment type="caution">
    <text evidence="9">The sequence shown here is derived from an EMBL/GenBank/DDBJ whole genome shotgun (WGS) entry which is preliminary data.</text>
</comment>
<keyword evidence="3 6" id="KW-0812">Transmembrane</keyword>
<evidence type="ECO:0000256" key="1">
    <source>
        <dbReference type="ARBA" id="ARBA00004651"/>
    </source>
</evidence>
<keyword evidence="10" id="KW-1185">Reference proteome</keyword>
<keyword evidence="5 6" id="KW-0472">Membrane</keyword>
<dbReference type="EMBL" id="CAKLPZ010000002">
    <property type="protein sequence ID" value="CAH1001068.1"/>
    <property type="molecule type" value="Genomic_DNA"/>
</dbReference>
<dbReference type="RefSeq" id="WP_238750978.1">
    <property type="nucleotide sequence ID" value="NZ_CAKLPZ010000002.1"/>
</dbReference>
<dbReference type="InterPro" id="IPR050250">
    <property type="entry name" value="Macrolide_Exporter_MacB"/>
</dbReference>
<accession>A0ABN8F2C8</accession>
<evidence type="ECO:0000313" key="9">
    <source>
        <dbReference type="EMBL" id="CAH1001068.1"/>
    </source>
</evidence>
<evidence type="ECO:0008006" key="11">
    <source>
        <dbReference type="Google" id="ProtNLM"/>
    </source>
</evidence>
<protein>
    <recommendedName>
        <fullName evidence="11">FtsX-like permease family protein</fullName>
    </recommendedName>
</protein>
<dbReference type="Pfam" id="PF12704">
    <property type="entry name" value="MacB_PCD"/>
    <property type="match status" value="1"/>
</dbReference>
<comment type="subcellular location">
    <subcellularLocation>
        <location evidence="1">Cell membrane</location>
        <topology evidence="1">Multi-pass membrane protein</topology>
    </subcellularLocation>
</comment>
<dbReference type="InterPro" id="IPR003838">
    <property type="entry name" value="ABC3_permease_C"/>
</dbReference>
<keyword evidence="4 6" id="KW-1133">Transmembrane helix</keyword>
<feature type="transmembrane region" description="Helical" evidence="6">
    <location>
        <begin position="371"/>
        <end position="389"/>
    </location>
</feature>
<keyword evidence="2" id="KW-1003">Cell membrane</keyword>
<dbReference type="Proteomes" id="UP000837803">
    <property type="component" value="Unassembled WGS sequence"/>
</dbReference>
<feature type="transmembrane region" description="Helical" evidence="6">
    <location>
        <begin position="18"/>
        <end position="37"/>
    </location>
</feature>
<evidence type="ECO:0000256" key="4">
    <source>
        <dbReference type="ARBA" id="ARBA00022989"/>
    </source>
</evidence>
<dbReference type="Pfam" id="PF02687">
    <property type="entry name" value="FtsX"/>
    <property type="match status" value="1"/>
</dbReference>
<gene>
    <name evidence="9" type="ORF">LEM8419_02025</name>
</gene>
<evidence type="ECO:0000256" key="5">
    <source>
        <dbReference type="ARBA" id="ARBA00023136"/>
    </source>
</evidence>